<comment type="caution">
    <text evidence="3">The sequence shown here is derived from an EMBL/GenBank/DDBJ whole genome shotgun (WGS) entry which is preliminary data.</text>
</comment>
<keyword evidence="1" id="KW-1133">Transmembrane helix</keyword>
<dbReference type="EMBL" id="BAEO01000007">
    <property type="protein sequence ID" value="GAC17411.1"/>
    <property type="molecule type" value="Genomic_DNA"/>
</dbReference>
<dbReference type="PANTHER" id="PTHR39430">
    <property type="entry name" value="MEMBRANE-ASSOCIATED PROTEASE-RELATED"/>
    <property type="match status" value="1"/>
</dbReference>
<protein>
    <recommendedName>
        <fullName evidence="2">CAAX prenyl protease 2/Lysostaphin resistance protein A-like domain-containing protein</fullName>
    </recommendedName>
</protein>
<keyword evidence="1" id="KW-0472">Membrane</keyword>
<feature type="transmembrane region" description="Helical" evidence="1">
    <location>
        <begin position="113"/>
        <end position="131"/>
    </location>
</feature>
<dbReference type="PANTHER" id="PTHR39430:SF1">
    <property type="entry name" value="PROTEASE"/>
    <property type="match status" value="1"/>
</dbReference>
<evidence type="ECO:0000256" key="1">
    <source>
        <dbReference type="SAM" id="Phobius"/>
    </source>
</evidence>
<evidence type="ECO:0000259" key="2">
    <source>
        <dbReference type="Pfam" id="PF02517"/>
    </source>
</evidence>
<feature type="transmembrane region" description="Helical" evidence="1">
    <location>
        <begin position="239"/>
        <end position="257"/>
    </location>
</feature>
<keyword evidence="1" id="KW-0812">Transmembrane</keyword>
<sequence length="264" mass="29196">MIKANILNIAKVLLFWILFEILMNGIGTLIPNSVNWLYGASIGGSVSIGLLGVTFLFLKYDKLNFVDMGLNFNAGSLIRLILSLVTGMTFFGCFYLVYLWLTPVIIVDIHVKSVINIILLSLLSLLMLAAMEEIAFRGYALKKLETIIGPRGAIYLTSLAFGLYHGFAFDSITGPAVWGLLYAVLAYWSKGLAVPIGFHAGANLIQALFGEKSRYADGIWAFDLADKITPFTVDQITPFLKIFLFVLGVLLVEIYLYQRKKSAS</sequence>
<feature type="transmembrane region" description="Helical" evidence="1">
    <location>
        <begin position="12"/>
        <end position="30"/>
    </location>
</feature>
<dbReference type="AlphaFoldDB" id="K6Y0I8"/>
<feature type="transmembrane region" description="Helical" evidence="1">
    <location>
        <begin position="36"/>
        <end position="58"/>
    </location>
</feature>
<feature type="transmembrane region" description="Helical" evidence="1">
    <location>
        <begin position="78"/>
        <end position="101"/>
    </location>
</feature>
<accession>K6Y0I8</accession>
<dbReference type="GO" id="GO:0004175">
    <property type="term" value="F:endopeptidase activity"/>
    <property type="evidence" value="ECO:0007669"/>
    <property type="project" value="UniProtKB-ARBA"/>
</dbReference>
<gene>
    <name evidence="3" type="ORF">GARC_0429</name>
</gene>
<reference evidence="3 4" key="1">
    <citation type="journal article" date="2017" name="Antonie Van Leeuwenhoek">
        <title>Rhizobium rhizosphaerae sp. nov., a novel species isolated from rice rhizosphere.</title>
        <authorList>
            <person name="Zhao J.J."/>
            <person name="Zhang J."/>
            <person name="Zhang R.J."/>
            <person name="Zhang C.W."/>
            <person name="Yin H.Q."/>
            <person name="Zhang X.X."/>
        </authorList>
    </citation>
    <scope>NUCLEOTIDE SEQUENCE [LARGE SCALE GENOMIC DNA]</scope>
    <source>
        <strain evidence="3 4">BSs20135</strain>
    </source>
</reference>
<dbReference type="Pfam" id="PF02517">
    <property type="entry name" value="Rce1-like"/>
    <property type="match status" value="1"/>
</dbReference>
<feature type="transmembrane region" description="Helical" evidence="1">
    <location>
        <begin position="152"/>
        <end position="185"/>
    </location>
</feature>
<name>K6Y0I8_9ALTE</name>
<proteinExistence type="predicted"/>
<feature type="domain" description="CAAX prenyl protease 2/Lysostaphin resistance protein A-like" evidence="2">
    <location>
        <begin position="116"/>
        <end position="205"/>
    </location>
</feature>
<evidence type="ECO:0000313" key="3">
    <source>
        <dbReference type="EMBL" id="GAC17411.1"/>
    </source>
</evidence>
<evidence type="ECO:0000313" key="4">
    <source>
        <dbReference type="Proteomes" id="UP000006327"/>
    </source>
</evidence>
<dbReference type="STRING" id="493475.GARC_0429"/>
<organism evidence="3 4">
    <name type="scientific">Paraglaciecola arctica BSs20135</name>
    <dbReference type="NCBI Taxonomy" id="493475"/>
    <lineage>
        <taxon>Bacteria</taxon>
        <taxon>Pseudomonadati</taxon>
        <taxon>Pseudomonadota</taxon>
        <taxon>Gammaproteobacteria</taxon>
        <taxon>Alteromonadales</taxon>
        <taxon>Alteromonadaceae</taxon>
        <taxon>Paraglaciecola</taxon>
    </lineage>
</organism>
<dbReference type="Proteomes" id="UP000006327">
    <property type="component" value="Unassembled WGS sequence"/>
</dbReference>
<keyword evidence="4" id="KW-1185">Reference proteome</keyword>
<dbReference type="InterPro" id="IPR003675">
    <property type="entry name" value="Rce1/LyrA-like_dom"/>
</dbReference>
<dbReference type="GO" id="GO:0080120">
    <property type="term" value="P:CAAX-box protein maturation"/>
    <property type="evidence" value="ECO:0007669"/>
    <property type="project" value="UniProtKB-ARBA"/>
</dbReference>